<proteinExistence type="predicted"/>
<organism evidence="2 3">
    <name type="scientific">Tetracentron sinense</name>
    <name type="common">Spur-leaf</name>
    <dbReference type="NCBI Taxonomy" id="13715"/>
    <lineage>
        <taxon>Eukaryota</taxon>
        <taxon>Viridiplantae</taxon>
        <taxon>Streptophyta</taxon>
        <taxon>Embryophyta</taxon>
        <taxon>Tracheophyta</taxon>
        <taxon>Spermatophyta</taxon>
        <taxon>Magnoliopsida</taxon>
        <taxon>Trochodendrales</taxon>
        <taxon>Trochodendraceae</taxon>
        <taxon>Tetracentron</taxon>
    </lineage>
</organism>
<accession>A0A834YAQ5</accession>
<evidence type="ECO:0000313" key="3">
    <source>
        <dbReference type="Proteomes" id="UP000655225"/>
    </source>
</evidence>
<comment type="caution">
    <text evidence="2">The sequence shown here is derived from an EMBL/GenBank/DDBJ whole genome shotgun (WGS) entry which is preliminary data.</text>
</comment>
<reference evidence="2 3" key="1">
    <citation type="submission" date="2020-04" db="EMBL/GenBank/DDBJ databases">
        <title>Plant Genome Project.</title>
        <authorList>
            <person name="Zhang R.-G."/>
        </authorList>
    </citation>
    <scope>NUCLEOTIDE SEQUENCE [LARGE SCALE GENOMIC DNA]</scope>
    <source>
        <strain evidence="2">YNK0</strain>
        <tissue evidence="2">Leaf</tissue>
    </source>
</reference>
<evidence type="ECO:0000256" key="1">
    <source>
        <dbReference type="ARBA" id="ARBA00022448"/>
    </source>
</evidence>
<sequence length="286" mass="32130">MISWCEDRVEADQHLGNTGSVAHCIFSRLSLSLFCLCIRIHCSDKGLVFNEKFAEGLKLLHQSSAPRIIDASKGLKFEAPLPFPLQNRQALQNDIVFRPSKLQKAHIAVGFGRKALFGSRIFGRLGYNSHRMDEFVPQRTSTYISQIGLHTGEMTVRETLAFSTRWEMLVGPEKTLFMYEISTCLDSSTTIQIVNSLNGHIMYQGPVNMWLSSSNLCASNVLRGKELLTYCKRQVLLQHEPGWASGILWKKEKYEGDQVVLVANSLPALELPEIVVEAVKDCVKAQ</sequence>
<dbReference type="AlphaFoldDB" id="A0A834YAQ5"/>
<evidence type="ECO:0000313" key="2">
    <source>
        <dbReference type="EMBL" id="KAF8376667.1"/>
    </source>
</evidence>
<dbReference type="OrthoDB" id="66620at2759"/>
<name>A0A834YAQ5_TETSI</name>
<dbReference type="EMBL" id="JABCRI010000158">
    <property type="protein sequence ID" value="KAF8376667.1"/>
    <property type="molecule type" value="Genomic_DNA"/>
</dbReference>
<dbReference type="Proteomes" id="UP000655225">
    <property type="component" value="Unassembled WGS sequence"/>
</dbReference>
<dbReference type="PANTHER" id="PTHR19241">
    <property type="entry name" value="ATP-BINDING CASSETTE TRANSPORTER"/>
    <property type="match status" value="1"/>
</dbReference>
<protein>
    <submittedName>
        <fullName evidence="2">Uncharacterized protein</fullName>
    </submittedName>
</protein>
<keyword evidence="1" id="KW-0813">Transport</keyword>
<keyword evidence="3" id="KW-1185">Reference proteome</keyword>
<gene>
    <name evidence="2" type="ORF">HHK36_031666</name>
</gene>